<evidence type="ECO:0000256" key="2">
    <source>
        <dbReference type="SAM" id="Phobius"/>
    </source>
</evidence>
<proteinExistence type="predicted"/>
<organism evidence="3 4">
    <name type="scientific">Sanguibacter antarcticus</name>
    <dbReference type="NCBI Taxonomy" id="372484"/>
    <lineage>
        <taxon>Bacteria</taxon>
        <taxon>Bacillati</taxon>
        <taxon>Actinomycetota</taxon>
        <taxon>Actinomycetes</taxon>
        <taxon>Micrococcales</taxon>
        <taxon>Sanguibacteraceae</taxon>
        <taxon>Sanguibacter</taxon>
    </lineage>
</organism>
<gene>
    <name evidence="3" type="ORF">ATL42_2966</name>
</gene>
<protein>
    <recommendedName>
        <fullName evidence="5">Regulator of septum formation</fullName>
    </recommendedName>
</protein>
<evidence type="ECO:0008006" key="5">
    <source>
        <dbReference type="Google" id="ProtNLM"/>
    </source>
</evidence>
<keyword evidence="2" id="KW-0812">Transmembrane</keyword>
<evidence type="ECO:0000256" key="1">
    <source>
        <dbReference type="SAM" id="MobiDB-lite"/>
    </source>
</evidence>
<evidence type="ECO:0000313" key="3">
    <source>
        <dbReference type="EMBL" id="PFG35033.1"/>
    </source>
</evidence>
<feature type="region of interest" description="Disordered" evidence="1">
    <location>
        <begin position="1"/>
        <end position="39"/>
    </location>
</feature>
<name>A0A2A9E867_9MICO</name>
<keyword evidence="4" id="KW-1185">Reference proteome</keyword>
<dbReference type="EMBL" id="PDJG01000001">
    <property type="protein sequence ID" value="PFG35033.1"/>
    <property type="molecule type" value="Genomic_DNA"/>
</dbReference>
<feature type="compositionally biased region" description="Pro residues" evidence="1">
    <location>
        <begin position="16"/>
        <end position="36"/>
    </location>
</feature>
<sequence>MTTVGSSGPQYRASPYPQPPGSPPSGPFAPAHPPASGPGARNGLAVAAAAVPVASPVVGGMLGMVLGAVALHQLRRARRAGVPQRGRALALTGIVLGALVTAAWVAATWYVVWAVQLSDRGEANADPADVAAPVEILFVDVNPGHCLDLPPFGAARVTVMPCDLPHDAELVAMIPVQLGPDGTYPGLGSMRREGSALCVATLAALPTTSASLFEPFALAPPEDVWNDDHHEVWCFATSRHGPVTGRIADDDVALAR</sequence>
<dbReference type="Proteomes" id="UP000225548">
    <property type="component" value="Unassembled WGS sequence"/>
</dbReference>
<evidence type="ECO:0000313" key="4">
    <source>
        <dbReference type="Proteomes" id="UP000225548"/>
    </source>
</evidence>
<dbReference type="RefSeq" id="WP_143556781.1">
    <property type="nucleotide sequence ID" value="NZ_PDJG01000001.1"/>
</dbReference>
<accession>A0A2A9E867</accession>
<dbReference type="OrthoDB" id="3628931at2"/>
<feature type="transmembrane region" description="Helical" evidence="2">
    <location>
        <begin position="44"/>
        <end position="69"/>
    </location>
</feature>
<keyword evidence="2" id="KW-0472">Membrane</keyword>
<reference evidence="3 4" key="1">
    <citation type="submission" date="2017-10" db="EMBL/GenBank/DDBJ databases">
        <title>Sequencing the genomes of 1000 actinobacteria strains.</title>
        <authorList>
            <person name="Klenk H.-P."/>
        </authorList>
    </citation>
    <scope>NUCLEOTIDE SEQUENCE [LARGE SCALE GENOMIC DNA]</scope>
    <source>
        <strain evidence="3 4">DSM 18966</strain>
    </source>
</reference>
<dbReference type="AlphaFoldDB" id="A0A2A9E867"/>
<keyword evidence="2" id="KW-1133">Transmembrane helix</keyword>
<comment type="caution">
    <text evidence="3">The sequence shown here is derived from an EMBL/GenBank/DDBJ whole genome shotgun (WGS) entry which is preliminary data.</text>
</comment>
<feature type="transmembrane region" description="Helical" evidence="2">
    <location>
        <begin position="89"/>
        <end position="113"/>
    </location>
</feature>